<keyword evidence="6" id="KW-1185">Reference proteome</keyword>
<dbReference type="Proteomes" id="UP000053201">
    <property type="component" value="Unassembled WGS sequence"/>
</dbReference>
<feature type="region of interest" description="Disordered" evidence="3">
    <location>
        <begin position="723"/>
        <end position="746"/>
    </location>
</feature>
<sequence>MNPAPSTQDMRRRPQTRPSTVELDENDEEFYLGGLFNLEFSPGFKFLESLRGKAPESMITQLESRMRSLHAFLLSCAEYEKSLIKRVKDVAGDVQKQRLEIDRTASKQFTENTEIGELKRELLKAENEVKLAQERESRLTLDISESQEKKRQLMDDIDEIRRHKADMLEPQLIASSKELKLEVIQRRHQVENLEKDQEEKDATYEMIMQQVERLEMDRERHAAAFSQANEMPQKIIKQSEVLRDAIGSLVIENVKQGTLSQQLDKELERLAKRRKDLEEHKLDQAAEYEQRRAEIHEMERQCDEIFKQHEMAKEQLAVQKGERVRLELGLKKCVFEIKREHDLLLRSLREKDALLKSFRRLETTVNNIRLSTPLLHQQLTEHTRQLEQTKRDERHYRKQSSQLRKEIDLMLYEYLKTENGERTLGENLAREIGVNQRLDEELEEKMTRAQGFEKQVEELNVEKELKARELIRIRNKLKTIKDNLGVKEISVLDASKRCQEAVTRLKEFATLYDVVKNERNKYLNQIQATTQRAAEMKEKIKILSNEIEILRLEIAKKGRELTKKRQENTAAYAQRDSAKNEANKLLLQYRERRDEIDQNLSRIETLQLLINAAESDLVALRTRHGTLLKTRNATGMQLLDRNDELCILYEKLNLQQEVMQRGDAELAAKDDEIRKLTIIASDLERQVELGKTLTNRQTLHETQTRLQTVKSQLDLARTRVASLSAHMETPESPGRTRDLGGSDPPTTTLLEKIRSVEETLAEKEERILEKDLVLEEVTTLTDRLKRQTMDGRTESHHVAAQVNDLSKRIKHLTKAMMARVSELAMHQAMAMGLYQEKCDKEQLLEEAKARLANGEPPTPEIEREFIRAEKRRLQHEKQVKQLEMERQKAVAGGYIEADDDFYIYNNIRTTAEPRPNAYIPDTTGKGLIGDLPIPKPYGGHAPFRPMEKGASMRFFRKPVIKPIEI</sequence>
<dbReference type="OMA" id="PRPNAYV"/>
<dbReference type="VEuPathDB" id="FungiDB:SPPG_00275"/>
<feature type="coiled-coil region" evidence="2">
    <location>
        <begin position="435"/>
        <end position="476"/>
    </location>
</feature>
<organism evidence="5 6">
    <name type="scientific">Spizellomyces punctatus (strain DAOM BR117)</name>
    <dbReference type="NCBI Taxonomy" id="645134"/>
    <lineage>
        <taxon>Eukaryota</taxon>
        <taxon>Fungi</taxon>
        <taxon>Fungi incertae sedis</taxon>
        <taxon>Chytridiomycota</taxon>
        <taxon>Chytridiomycota incertae sedis</taxon>
        <taxon>Chytridiomycetes</taxon>
        <taxon>Spizellomycetales</taxon>
        <taxon>Spizellomycetaceae</taxon>
        <taxon>Spizellomyces</taxon>
    </lineage>
</organism>
<dbReference type="AlphaFoldDB" id="A0A0L0HUH8"/>
<evidence type="ECO:0000256" key="1">
    <source>
        <dbReference type="ARBA" id="ARBA00023054"/>
    </source>
</evidence>
<dbReference type="PANTHER" id="PTHR32083:SF34">
    <property type="entry name" value="COILED-COIL DOMAIN-CONTAINING PROTEIN 146"/>
    <property type="match status" value="1"/>
</dbReference>
<name>A0A0L0HUH8_SPIPD</name>
<accession>A0A0L0HUH8</accession>
<feature type="region of interest" description="Disordered" evidence="3">
    <location>
        <begin position="1"/>
        <end position="20"/>
    </location>
</feature>
<evidence type="ECO:0000313" key="5">
    <source>
        <dbReference type="EMBL" id="KND04550.1"/>
    </source>
</evidence>
<evidence type="ECO:0000259" key="4">
    <source>
        <dbReference type="Pfam" id="PF21771"/>
    </source>
</evidence>
<dbReference type="eggNOG" id="ENOG502QPM4">
    <property type="taxonomic scope" value="Eukaryota"/>
</dbReference>
<dbReference type="InParanoid" id="A0A0L0HUH8"/>
<gene>
    <name evidence="5" type="ORF">SPPG_00275</name>
</gene>
<dbReference type="Pfam" id="PF21771">
    <property type="entry name" value="CFAP58_CC"/>
    <property type="match status" value="1"/>
</dbReference>
<keyword evidence="1 2" id="KW-0175">Coiled coil</keyword>
<dbReference type="STRING" id="645134.A0A0L0HUH8"/>
<evidence type="ECO:0000256" key="2">
    <source>
        <dbReference type="SAM" id="Coils"/>
    </source>
</evidence>
<dbReference type="OrthoDB" id="10262929at2759"/>
<dbReference type="PANTHER" id="PTHR32083">
    <property type="entry name" value="CILIA AND FLAGELLA-ASSOCIATED PROTEIN 58-RELATED"/>
    <property type="match status" value="1"/>
</dbReference>
<reference evidence="5 6" key="1">
    <citation type="submission" date="2009-08" db="EMBL/GenBank/DDBJ databases">
        <title>The Genome Sequence of Spizellomyces punctatus strain DAOM BR117.</title>
        <authorList>
            <consortium name="The Broad Institute Genome Sequencing Platform"/>
            <person name="Russ C."/>
            <person name="Cuomo C."/>
            <person name="Shea T."/>
            <person name="Young S.K."/>
            <person name="Zeng Q."/>
            <person name="Koehrsen M."/>
            <person name="Haas B."/>
            <person name="Borodovsky M."/>
            <person name="Guigo R."/>
            <person name="Alvarado L."/>
            <person name="Berlin A."/>
            <person name="Bochicchio J."/>
            <person name="Borenstein D."/>
            <person name="Chapman S."/>
            <person name="Chen Z."/>
            <person name="Engels R."/>
            <person name="Freedman E."/>
            <person name="Gellesch M."/>
            <person name="Goldberg J."/>
            <person name="Griggs A."/>
            <person name="Gujja S."/>
            <person name="Heiman D."/>
            <person name="Hepburn T."/>
            <person name="Howarth C."/>
            <person name="Jen D."/>
            <person name="Larson L."/>
            <person name="Lewis B."/>
            <person name="Mehta T."/>
            <person name="Park D."/>
            <person name="Pearson M."/>
            <person name="Roberts A."/>
            <person name="Saif S."/>
            <person name="Shenoy N."/>
            <person name="Sisk P."/>
            <person name="Stolte C."/>
            <person name="Sykes S."/>
            <person name="Thomson T."/>
            <person name="Walk T."/>
            <person name="White J."/>
            <person name="Yandava C."/>
            <person name="Burger G."/>
            <person name="Gray M.W."/>
            <person name="Holland P.W.H."/>
            <person name="King N."/>
            <person name="Lang F.B.F."/>
            <person name="Roger A.J."/>
            <person name="Ruiz-Trillo I."/>
            <person name="Lander E."/>
            <person name="Nusbaum C."/>
        </authorList>
    </citation>
    <scope>NUCLEOTIDE SEQUENCE [LARGE SCALE GENOMIC DNA]</scope>
    <source>
        <strain evidence="5 6">DAOM BR117</strain>
    </source>
</reference>
<dbReference type="GO" id="GO:0005856">
    <property type="term" value="C:cytoskeleton"/>
    <property type="evidence" value="ECO:0007669"/>
    <property type="project" value="TreeGrafter"/>
</dbReference>
<dbReference type="InterPro" id="IPR049270">
    <property type="entry name" value="CFAP58_CC"/>
</dbReference>
<feature type="coiled-coil region" evidence="2">
    <location>
        <begin position="115"/>
        <end position="210"/>
    </location>
</feature>
<evidence type="ECO:0000313" key="6">
    <source>
        <dbReference type="Proteomes" id="UP000053201"/>
    </source>
</evidence>
<proteinExistence type="predicted"/>
<feature type="coiled-coil region" evidence="2">
    <location>
        <begin position="260"/>
        <end position="315"/>
    </location>
</feature>
<protein>
    <recommendedName>
        <fullName evidence="4">Cilia- and flagella-associated protein 58 central coiled coil domain-containing protein</fullName>
    </recommendedName>
</protein>
<dbReference type="EMBL" id="KQ257450">
    <property type="protein sequence ID" value="KND04550.1"/>
    <property type="molecule type" value="Genomic_DNA"/>
</dbReference>
<feature type="coiled-coil region" evidence="2">
    <location>
        <begin position="512"/>
        <end position="623"/>
    </location>
</feature>
<feature type="coiled-coil region" evidence="2">
    <location>
        <begin position="379"/>
        <end position="406"/>
    </location>
</feature>
<dbReference type="RefSeq" id="XP_016612589.1">
    <property type="nucleotide sequence ID" value="XM_016748606.1"/>
</dbReference>
<evidence type="ECO:0000256" key="3">
    <source>
        <dbReference type="SAM" id="MobiDB-lite"/>
    </source>
</evidence>
<dbReference type="GeneID" id="27684015"/>
<feature type="domain" description="Cilia- and flagella-associated protein 58 central coiled coil" evidence="4">
    <location>
        <begin position="389"/>
        <end position="685"/>
    </location>
</feature>